<sequence precursor="true">MKKYLLAWLAAPLLLVSPLTQADAEYVTVKMEIDVNRSAEQVWARVGDYCAISDWLGIDCTISEGDGGIGTVRVLAGGRITEVMVAQTPLSYGYAQPAVQGEFYNLYHGFMEARPTGANSSKLLYTLILDVSNLADQAAKDTDIARRRATFERALGNMKAMAEE</sequence>
<keyword evidence="1" id="KW-0732">Signal</keyword>
<dbReference type="Gene3D" id="3.30.530.20">
    <property type="match status" value="1"/>
</dbReference>
<feature type="chain" id="PRO_5006601306" evidence="1">
    <location>
        <begin position="23"/>
        <end position="164"/>
    </location>
</feature>
<dbReference type="SUPFAM" id="SSF55961">
    <property type="entry name" value="Bet v1-like"/>
    <property type="match status" value="1"/>
</dbReference>
<dbReference type="STRING" id="1249552.PS2015_383"/>
<dbReference type="RefSeq" id="WP_058020578.1">
    <property type="nucleotide sequence ID" value="NZ_CP013189.1"/>
</dbReference>
<dbReference type="InterPro" id="IPR019587">
    <property type="entry name" value="Polyketide_cyclase/dehydratase"/>
</dbReference>
<dbReference type="Pfam" id="PF10604">
    <property type="entry name" value="Polyketide_cyc2"/>
    <property type="match status" value="1"/>
</dbReference>
<evidence type="ECO:0000313" key="3">
    <source>
        <dbReference type="Proteomes" id="UP000065641"/>
    </source>
</evidence>
<dbReference type="InterPro" id="IPR023393">
    <property type="entry name" value="START-like_dom_sf"/>
</dbReference>
<name>A0A0S2K9Q7_9GAMM</name>
<protein>
    <submittedName>
        <fullName evidence="2">Polyketide cyclase / dehydrase and lipid transport</fullName>
    </submittedName>
</protein>
<feature type="signal peptide" evidence="1">
    <location>
        <begin position="1"/>
        <end position="22"/>
    </location>
</feature>
<dbReference type="CDD" id="cd07821">
    <property type="entry name" value="PYR_PYL_RCAR_like"/>
    <property type="match status" value="1"/>
</dbReference>
<evidence type="ECO:0000256" key="1">
    <source>
        <dbReference type="SAM" id="SignalP"/>
    </source>
</evidence>
<reference evidence="2 3" key="1">
    <citation type="submission" date="2015-11" db="EMBL/GenBank/DDBJ databases">
        <authorList>
            <person name="Zhang Y."/>
            <person name="Guo Z."/>
        </authorList>
    </citation>
    <scope>NUCLEOTIDE SEQUENCE [LARGE SCALE GENOMIC DNA]</scope>
    <source>
        <strain evidence="2 3">KCTC 32221</strain>
    </source>
</reference>
<dbReference type="KEGG" id="pspi:PS2015_383"/>
<gene>
    <name evidence="2" type="ORF">PS2015_383</name>
</gene>
<dbReference type="AlphaFoldDB" id="A0A0S2K9Q7"/>
<proteinExistence type="predicted"/>
<dbReference type="EMBL" id="CP013189">
    <property type="protein sequence ID" value="ALO45072.1"/>
    <property type="molecule type" value="Genomic_DNA"/>
</dbReference>
<dbReference type="Proteomes" id="UP000065641">
    <property type="component" value="Chromosome"/>
</dbReference>
<accession>A0A0S2K9Q7</accession>
<keyword evidence="3" id="KW-1185">Reference proteome</keyword>
<organism evidence="2 3">
    <name type="scientific">Pseudohongiella spirulinae</name>
    <dbReference type="NCBI Taxonomy" id="1249552"/>
    <lineage>
        <taxon>Bacteria</taxon>
        <taxon>Pseudomonadati</taxon>
        <taxon>Pseudomonadota</taxon>
        <taxon>Gammaproteobacteria</taxon>
        <taxon>Pseudomonadales</taxon>
        <taxon>Pseudohongiellaceae</taxon>
        <taxon>Pseudohongiella</taxon>
    </lineage>
</organism>
<evidence type="ECO:0000313" key="2">
    <source>
        <dbReference type="EMBL" id="ALO45072.1"/>
    </source>
</evidence>